<feature type="domain" description="Hemerythrin-like" evidence="3">
    <location>
        <begin position="3"/>
        <end position="117"/>
    </location>
</feature>
<dbReference type="PANTHER" id="PTHR35585:SF1">
    <property type="entry name" value="HHE DOMAIN PROTEIN (AFU_ORTHOLOGUE AFUA_4G00730)"/>
    <property type="match status" value="1"/>
</dbReference>
<reference evidence="4 5" key="1">
    <citation type="submission" date="2016-11" db="EMBL/GenBank/DDBJ databases">
        <title>Draft Genome Sequences of Nine Cyanobacterial Strains from Diverse Habitats.</title>
        <authorList>
            <person name="Zhu T."/>
            <person name="Hou S."/>
            <person name="Lu X."/>
            <person name="Hess W.R."/>
        </authorList>
    </citation>
    <scope>NUCLEOTIDE SEQUENCE [LARGE SCALE GENOMIC DNA]</scope>
    <source>
        <strain evidence="4 5">IAM M-71</strain>
    </source>
</reference>
<dbReference type="RefSeq" id="WP_073596508.1">
    <property type="nucleotide sequence ID" value="NZ_MRCE01000041.1"/>
</dbReference>
<dbReference type="EMBL" id="MRCE01000041">
    <property type="protein sequence ID" value="OKH32290.1"/>
    <property type="molecule type" value="Genomic_DNA"/>
</dbReference>
<dbReference type="Proteomes" id="UP000185860">
    <property type="component" value="Unassembled WGS sequence"/>
</dbReference>
<sequence length="150" mass="17471">MNVIELIKSDHRKVESLFSEIEKTEDSKKRQVLFDQIYTELTLHAKVEELTLYPSMRDYDETHDMVDEAEEEHTEAKELLEEIKSMSPSDPNFPAKIEELKEAVQHHVEEEENEILPSVSDSMDEQEMKELAKEFKEAKSKLEKETSAAS</sequence>
<evidence type="ECO:0000256" key="2">
    <source>
        <dbReference type="SAM" id="MobiDB-lite"/>
    </source>
</evidence>
<gene>
    <name evidence="4" type="ORF">NIES2119_26575</name>
</gene>
<dbReference type="PANTHER" id="PTHR35585">
    <property type="entry name" value="HHE DOMAIN PROTEIN (AFU_ORTHOLOGUE AFUA_4G00730)"/>
    <property type="match status" value="1"/>
</dbReference>
<evidence type="ECO:0000313" key="5">
    <source>
        <dbReference type="Proteomes" id="UP000185860"/>
    </source>
</evidence>
<proteinExistence type="predicted"/>
<feature type="region of interest" description="Disordered" evidence="2">
    <location>
        <begin position="105"/>
        <end position="128"/>
    </location>
</feature>
<dbReference type="InterPro" id="IPR012312">
    <property type="entry name" value="Hemerythrin-like"/>
</dbReference>
<dbReference type="CDD" id="cd12108">
    <property type="entry name" value="Hr-like"/>
    <property type="match status" value="1"/>
</dbReference>
<dbReference type="Gene3D" id="1.20.120.520">
    <property type="entry name" value="nmb1532 protein domain like"/>
    <property type="match status" value="1"/>
</dbReference>
<feature type="coiled-coil region" evidence="1">
    <location>
        <begin position="59"/>
        <end position="86"/>
    </location>
</feature>
<evidence type="ECO:0000259" key="3">
    <source>
        <dbReference type="Pfam" id="PF01814"/>
    </source>
</evidence>
<protein>
    <submittedName>
        <fullName evidence="4">Hemerythrin</fullName>
    </submittedName>
</protein>
<evidence type="ECO:0000313" key="4">
    <source>
        <dbReference type="EMBL" id="OKH32290.1"/>
    </source>
</evidence>
<keyword evidence="1" id="KW-0175">Coiled coil</keyword>
<organism evidence="4 5">
    <name type="scientific">[Phormidium ambiguum] IAM M-71</name>
    <dbReference type="NCBI Taxonomy" id="454136"/>
    <lineage>
        <taxon>Bacteria</taxon>
        <taxon>Bacillati</taxon>
        <taxon>Cyanobacteriota</taxon>
        <taxon>Cyanophyceae</taxon>
        <taxon>Oscillatoriophycideae</taxon>
        <taxon>Aerosakkonematales</taxon>
        <taxon>Aerosakkonemataceae</taxon>
        <taxon>Floridanema</taxon>
    </lineage>
</organism>
<comment type="caution">
    <text evidence="4">The sequence shown here is derived from an EMBL/GenBank/DDBJ whole genome shotgun (WGS) entry which is preliminary data.</text>
</comment>
<accession>A0A1U7I7F7</accession>
<dbReference type="OrthoDB" id="512854at2"/>
<evidence type="ECO:0000256" key="1">
    <source>
        <dbReference type="SAM" id="Coils"/>
    </source>
</evidence>
<dbReference type="AlphaFoldDB" id="A0A1U7I7F7"/>
<dbReference type="Pfam" id="PF01814">
    <property type="entry name" value="Hemerythrin"/>
    <property type="match status" value="1"/>
</dbReference>
<name>A0A1U7I7F7_9CYAN</name>